<evidence type="ECO:0000313" key="10">
    <source>
        <dbReference type="EMBL" id="PIO69992.1"/>
    </source>
</evidence>
<keyword evidence="3" id="KW-0677">Repeat</keyword>
<protein>
    <submittedName>
        <fullName evidence="10">MYND finger</fullName>
    </submittedName>
</protein>
<evidence type="ECO:0000256" key="7">
    <source>
        <dbReference type="ARBA" id="ARBA00023273"/>
    </source>
</evidence>
<keyword evidence="11" id="KW-1185">Reference proteome</keyword>
<dbReference type="InterPro" id="IPR002893">
    <property type="entry name" value="Znf_MYND"/>
</dbReference>
<sequence length="102" mass="11573">MVKAMSKTPLGDRPTAFEYIVQGLFGQRLLMVSKFCGTCGAFTAKKRCSKCKLCYCSVDCQKFDWPIHKLCCESIKTWNTVSDFRDTISLDDIQATINEIDQ</sequence>
<dbReference type="Gene3D" id="6.10.140.2220">
    <property type="match status" value="1"/>
</dbReference>
<dbReference type="EMBL" id="KZ346437">
    <property type="protein sequence ID" value="PIO69992.1"/>
    <property type="molecule type" value="Genomic_DNA"/>
</dbReference>
<keyword evidence="2" id="KW-0479">Metal-binding</keyword>
<keyword evidence="5" id="KW-0862">Zinc</keyword>
<gene>
    <name evidence="10" type="ORF">TELCIR_08164</name>
</gene>
<keyword evidence="7" id="KW-0966">Cell projection</keyword>
<dbReference type="PROSITE" id="PS50865">
    <property type="entry name" value="ZF_MYND_2"/>
    <property type="match status" value="1"/>
</dbReference>
<keyword evidence="4 8" id="KW-0863">Zinc-finger</keyword>
<evidence type="ECO:0000259" key="9">
    <source>
        <dbReference type="PROSITE" id="PS50865"/>
    </source>
</evidence>
<organism evidence="10 11">
    <name type="scientific">Teladorsagia circumcincta</name>
    <name type="common">Brown stomach worm</name>
    <name type="synonym">Ostertagia circumcincta</name>
    <dbReference type="NCBI Taxonomy" id="45464"/>
    <lineage>
        <taxon>Eukaryota</taxon>
        <taxon>Metazoa</taxon>
        <taxon>Ecdysozoa</taxon>
        <taxon>Nematoda</taxon>
        <taxon>Chromadorea</taxon>
        <taxon>Rhabditida</taxon>
        <taxon>Rhabditina</taxon>
        <taxon>Rhabditomorpha</taxon>
        <taxon>Strongyloidea</taxon>
        <taxon>Trichostrongylidae</taxon>
        <taxon>Teladorsagia</taxon>
    </lineage>
</organism>
<evidence type="ECO:0000256" key="2">
    <source>
        <dbReference type="ARBA" id="ARBA00022723"/>
    </source>
</evidence>
<name>A0A2G9UJS4_TELCI</name>
<dbReference type="InterPro" id="IPR052452">
    <property type="entry name" value="Ankyrin-MYND_dom_contain_2"/>
</dbReference>
<dbReference type="GO" id="GO:0008270">
    <property type="term" value="F:zinc ion binding"/>
    <property type="evidence" value="ECO:0007669"/>
    <property type="project" value="UniProtKB-KW"/>
</dbReference>
<evidence type="ECO:0000256" key="1">
    <source>
        <dbReference type="ARBA" id="ARBA00004316"/>
    </source>
</evidence>
<evidence type="ECO:0000256" key="5">
    <source>
        <dbReference type="ARBA" id="ARBA00022833"/>
    </source>
</evidence>
<dbReference type="OrthoDB" id="10257049at2759"/>
<keyword evidence="6" id="KW-0040">ANK repeat</keyword>
<feature type="domain" description="MYND-type" evidence="9">
    <location>
        <begin position="36"/>
        <end position="72"/>
    </location>
</feature>
<reference evidence="10 11" key="1">
    <citation type="submission" date="2015-09" db="EMBL/GenBank/DDBJ databases">
        <title>Draft genome of the parasitic nematode Teladorsagia circumcincta isolate WARC Sus (inbred).</title>
        <authorList>
            <person name="Mitreva M."/>
        </authorList>
    </citation>
    <scope>NUCLEOTIDE SEQUENCE [LARGE SCALE GENOMIC DNA]</scope>
    <source>
        <strain evidence="10 11">S</strain>
    </source>
</reference>
<dbReference type="PANTHER" id="PTHR24150:SF8">
    <property type="entry name" value="ANKYRIN REPEAT AND MYND DOMAIN-CONTAINING PROTEIN 2"/>
    <property type="match status" value="1"/>
</dbReference>
<evidence type="ECO:0000256" key="4">
    <source>
        <dbReference type="ARBA" id="ARBA00022771"/>
    </source>
</evidence>
<comment type="subcellular location">
    <subcellularLocation>
        <location evidence="1">Cell projection</location>
    </subcellularLocation>
</comment>
<dbReference type="Proteomes" id="UP000230423">
    <property type="component" value="Unassembled WGS sequence"/>
</dbReference>
<dbReference type="GO" id="GO:0042995">
    <property type="term" value="C:cell projection"/>
    <property type="evidence" value="ECO:0007669"/>
    <property type="project" value="UniProtKB-SubCell"/>
</dbReference>
<evidence type="ECO:0000256" key="3">
    <source>
        <dbReference type="ARBA" id="ARBA00022737"/>
    </source>
</evidence>
<evidence type="ECO:0000313" key="11">
    <source>
        <dbReference type="Proteomes" id="UP000230423"/>
    </source>
</evidence>
<dbReference type="SUPFAM" id="SSF144232">
    <property type="entry name" value="HIT/MYND zinc finger-like"/>
    <property type="match status" value="1"/>
</dbReference>
<accession>A0A2G9UJS4</accession>
<proteinExistence type="predicted"/>
<evidence type="ECO:0000256" key="6">
    <source>
        <dbReference type="ARBA" id="ARBA00023043"/>
    </source>
</evidence>
<dbReference type="Pfam" id="PF01753">
    <property type="entry name" value="zf-MYND"/>
    <property type="match status" value="1"/>
</dbReference>
<evidence type="ECO:0000256" key="8">
    <source>
        <dbReference type="PROSITE-ProRule" id="PRU00134"/>
    </source>
</evidence>
<dbReference type="PANTHER" id="PTHR24150">
    <property type="entry name" value="ANKYRIN REPEAT AND MYND DOMAIN-CONTAINING PROTEIN 2"/>
    <property type="match status" value="1"/>
</dbReference>
<dbReference type="AlphaFoldDB" id="A0A2G9UJS4"/>